<evidence type="ECO:0000313" key="2">
    <source>
        <dbReference type="Proteomes" id="UP000029736"/>
    </source>
</evidence>
<name>A0A098SBT0_9BACT</name>
<dbReference type="AlphaFoldDB" id="A0A098SBT0"/>
<gene>
    <name evidence="1" type="ORF">IX84_00930</name>
</gene>
<keyword evidence="2" id="KW-1185">Reference proteome</keyword>
<reference evidence="1 2" key="1">
    <citation type="journal article" date="2014" name="Int. J. Syst. Evol. Microbiol.">
        <title>Phaeodactylibacter xiamenensis gen. nov., sp. nov., a member of the family Saprospiraceae isolated from the marine alga Phaeodactylum tricornutum.</title>
        <authorList>
            <person name="Chen Z.Jr."/>
            <person name="Lei X."/>
            <person name="Lai Q."/>
            <person name="Li Y."/>
            <person name="Zhang B."/>
            <person name="Zhang J."/>
            <person name="Zhang H."/>
            <person name="Yang L."/>
            <person name="Zheng W."/>
            <person name="Tian Y."/>
            <person name="Yu Z."/>
            <person name="Xu H.Jr."/>
            <person name="Zheng T."/>
        </authorList>
    </citation>
    <scope>NUCLEOTIDE SEQUENCE [LARGE SCALE GENOMIC DNA]</scope>
    <source>
        <strain evidence="1 2">KD52</strain>
    </source>
</reference>
<accession>A0A098SBT0</accession>
<evidence type="ECO:0000313" key="1">
    <source>
        <dbReference type="EMBL" id="KGE89631.1"/>
    </source>
</evidence>
<proteinExistence type="predicted"/>
<protein>
    <submittedName>
        <fullName evidence="1">Uncharacterized protein</fullName>
    </submittedName>
</protein>
<comment type="caution">
    <text evidence="1">The sequence shown here is derived from an EMBL/GenBank/DDBJ whole genome shotgun (WGS) entry which is preliminary data.</text>
</comment>
<dbReference type="EMBL" id="JPOS01000003">
    <property type="protein sequence ID" value="KGE89631.1"/>
    <property type="molecule type" value="Genomic_DNA"/>
</dbReference>
<dbReference type="Proteomes" id="UP000029736">
    <property type="component" value="Unassembled WGS sequence"/>
</dbReference>
<sequence>MLLPFAGRADEYVFEDLEVPGGIGFCQNLIISRPKPVDIGGYQALFLMDWPGSAAGVKEPCQDNCESEGLHFHIVRF</sequence>
<organism evidence="1 2">
    <name type="scientific">Phaeodactylibacter xiamenensis</name>
    <dbReference type="NCBI Taxonomy" id="1524460"/>
    <lineage>
        <taxon>Bacteria</taxon>
        <taxon>Pseudomonadati</taxon>
        <taxon>Bacteroidota</taxon>
        <taxon>Saprospiria</taxon>
        <taxon>Saprospirales</taxon>
        <taxon>Haliscomenobacteraceae</taxon>
        <taxon>Phaeodactylibacter</taxon>
    </lineage>
</organism>